<evidence type="ECO:0000256" key="3">
    <source>
        <dbReference type="ARBA" id="ARBA00023163"/>
    </source>
</evidence>
<evidence type="ECO:0000259" key="5">
    <source>
        <dbReference type="PROSITE" id="PS50977"/>
    </source>
</evidence>
<dbReference type="PANTHER" id="PTHR30055:SF146">
    <property type="entry name" value="HTH-TYPE TRANSCRIPTIONAL DUAL REGULATOR CECR"/>
    <property type="match status" value="1"/>
</dbReference>
<dbReference type="Gene3D" id="1.10.357.10">
    <property type="entry name" value="Tetracycline Repressor, domain 2"/>
    <property type="match status" value="1"/>
</dbReference>
<evidence type="ECO:0000313" key="7">
    <source>
        <dbReference type="Proteomes" id="UP000070498"/>
    </source>
</evidence>
<evidence type="ECO:0000256" key="4">
    <source>
        <dbReference type="PROSITE-ProRule" id="PRU00335"/>
    </source>
</evidence>
<evidence type="ECO:0000313" key="6">
    <source>
        <dbReference type="EMBL" id="KXG84075.1"/>
    </source>
</evidence>
<sequence length="214" mass="23799">MDRKHRKSENGSTPAIIKAARQLFLKKGYDGVNLDTIAKKASVSRQTLYNIFGSKEAIFKAVLNDHWSSIAGHSDLEAETFPPKASAAEVLRIFADRALAFVDNLEQVDFTRLVIAESRHAAWIGHEFYKVGKGPLLASLTSEIMRLDVQGLLTCNNPSLAAHQFFGLLLEMTFWPYVMSIGAATRELPDREEAVDGAVLMFTARYGVKVKRDI</sequence>
<dbReference type="InterPro" id="IPR009057">
    <property type="entry name" value="Homeodomain-like_sf"/>
</dbReference>
<keyword evidence="2 4" id="KW-0238">DNA-binding</keyword>
<dbReference type="AlphaFoldDB" id="A0A135NY14"/>
<dbReference type="GO" id="GO:0000976">
    <property type="term" value="F:transcription cis-regulatory region binding"/>
    <property type="evidence" value="ECO:0007669"/>
    <property type="project" value="TreeGrafter"/>
</dbReference>
<name>A0A135NY14_9HYPH</name>
<dbReference type="InterPro" id="IPR050109">
    <property type="entry name" value="HTH-type_TetR-like_transc_reg"/>
</dbReference>
<dbReference type="PRINTS" id="PR00455">
    <property type="entry name" value="HTHTETR"/>
</dbReference>
<organism evidence="6 7">
    <name type="scientific">Agrobacterium bohemicum</name>
    <dbReference type="NCBI Taxonomy" id="2052828"/>
    <lineage>
        <taxon>Bacteria</taxon>
        <taxon>Pseudomonadati</taxon>
        <taxon>Pseudomonadota</taxon>
        <taxon>Alphaproteobacteria</taxon>
        <taxon>Hyphomicrobiales</taxon>
        <taxon>Rhizobiaceae</taxon>
        <taxon>Rhizobium/Agrobacterium group</taxon>
        <taxon>Agrobacterium</taxon>
    </lineage>
</organism>
<gene>
    <name evidence="6" type="ORF">ATO67_13765</name>
</gene>
<keyword evidence="3" id="KW-0804">Transcription</keyword>
<proteinExistence type="predicted"/>
<dbReference type="Pfam" id="PF14246">
    <property type="entry name" value="TetR_C_7"/>
    <property type="match status" value="1"/>
</dbReference>
<evidence type="ECO:0000256" key="1">
    <source>
        <dbReference type="ARBA" id="ARBA00023015"/>
    </source>
</evidence>
<dbReference type="PANTHER" id="PTHR30055">
    <property type="entry name" value="HTH-TYPE TRANSCRIPTIONAL REGULATOR RUTR"/>
    <property type="match status" value="1"/>
</dbReference>
<evidence type="ECO:0000256" key="2">
    <source>
        <dbReference type="ARBA" id="ARBA00023125"/>
    </source>
</evidence>
<dbReference type="GO" id="GO:0003700">
    <property type="term" value="F:DNA-binding transcription factor activity"/>
    <property type="evidence" value="ECO:0007669"/>
    <property type="project" value="TreeGrafter"/>
</dbReference>
<comment type="caution">
    <text evidence="6">The sequence shown here is derived from an EMBL/GenBank/DDBJ whole genome shotgun (WGS) entry which is preliminary data.</text>
</comment>
<dbReference type="STRING" id="2052828.ATO67_13765"/>
<protein>
    <recommendedName>
        <fullName evidence="5">HTH tetR-type domain-containing protein</fullName>
    </recommendedName>
</protein>
<keyword evidence="1" id="KW-0805">Transcription regulation</keyword>
<dbReference type="InterPro" id="IPR001647">
    <property type="entry name" value="HTH_TetR"/>
</dbReference>
<keyword evidence="7" id="KW-1185">Reference proteome</keyword>
<accession>A0A135NY14</accession>
<feature type="domain" description="HTH tetR-type" evidence="5">
    <location>
        <begin position="10"/>
        <end position="70"/>
    </location>
</feature>
<dbReference type="EMBL" id="LNUW01000038">
    <property type="protein sequence ID" value="KXG84075.1"/>
    <property type="molecule type" value="Genomic_DNA"/>
</dbReference>
<dbReference type="Pfam" id="PF00440">
    <property type="entry name" value="TetR_N"/>
    <property type="match status" value="1"/>
</dbReference>
<dbReference type="InterPro" id="IPR039536">
    <property type="entry name" value="TetR_C_Proteobacteria"/>
</dbReference>
<dbReference type="PROSITE" id="PS50977">
    <property type="entry name" value="HTH_TETR_2"/>
    <property type="match status" value="1"/>
</dbReference>
<dbReference type="SUPFAM" id="SSF46689">
    <property type="entry name" value="Homeodomain-like"/>
    <property type="match status" value="1"/>
</dbReference>
<feature type="DNA-binding region" description="H-T-H motif" evidence="4">
    <location>
        <begin position="33"/>
        <end position="52"/>
    </location>
</feature>
<dbReference type="Proteomes" id="UP000070498">
    <property type="component" value="Unassembled WGS sequence"/>
</dbReference>
<dbReference type="FunFam" id="1.10.10.60:FF:000141">
    <property type="entry name" value="TetR family transcriptional regulator"/>
    <property type="match status" value="1"/>
</dbReference>
<reference evidence="6 7" key="1">
    <citation type="submission" date="2015-11" db="EMBL/GenBank/DDBJ databases">
        <title>Draft genome sequence of Agrobacterium sp. R89-1.</title>
        <authorList>
            <person name="Zahradnik J."/>
            <person name="Kyslikova E."/>
            <person name="Palyzova A."/>
            <person name="Kyslik P."/>
        </authorList>
    </citation>
    <scope>NUCLEOTIDE SEQUENCE [LARGE SCALE GENOMIC DNA]</scope>
    <source>
        <strain evidence="6 7">R89-1</strain>
    </source>
</reference>